<dbReference type="Pfam" id="PF01580">
    <property type="entry name" value="FtsK_SpoIIIE"/>
    <property type="match status" value="1"/>
</dbReference>
<keyword evidence="1 3" id="KW-0547">Nucleotide-binding</keyword>
<dbReference type="InterPro" id="IPR050206">
    <property type="entry name" value="FtsK/SpoIIIE/SftA"/>
</dbReference>
<dbReference type="InterPro" id="IPR003593">
    <property type="entry name" value="AAA+_ATPase"/>
</dbReference>
<accession>A0A2S3ZKY5</accession>
<feature type="domain" description="FtsK" evidence="5">
    <location>
        <begin position="244"/>
        <end position="433"/>
    </location>
</feature>
<dbReference type="PANTHER" id="PTHR22683">
    <property type="entry name" value="SPORULATION PROTEIN RELATED"/>
    <property type="match status" value="1"/>
</dbReference>
<dbReference type="SMART" id="SM00382">
    <property type="entry name" value="AAA"/>
    <property type="match status" value="1"/>
</dbReference>
<keyword evidence="4" id="KW-0472">Membrane</keyword>
<dbReference type="EMBL" id="PPXD01000005">
    <property type="protein sequence ID" value="POH68955.1"/>
    <property type="molecule type" value="Genomic_DNA"/>
</dbReference>
<dbReference type="InterPro" id="IPR027417">
    <property type="entry name" value="P-loop_NTPase"/>
</dbReference>
<comment type="caution">
    <text evidence="6">The sequence shown here is derived from an EMBL/GenBank/DDBJ whole genome shotgun (WGS) entry which is preliminary data.</text>
</comment>
<organism evidence="6 7">
    <name type="scientific">Cryobacterium zongtaii</name>
    <dbReference type="NCBI Taxonomy" id="1259217"/>
    <lineage>
        <taxon>Bacteria</taxon>
        <taxon>Bacillati</taxon>
        <taxon>Actinomycetota</taxon>
        <taxon>Actinomycetes</taxon>
        <taxon>Micrococcales</taxon>
        <taxon>Microbacteriaceae</taxon>
        <taxon>Cryobacterium</taxon>
    </lineage>
</organism>
<dbReference type="Gene3D" id="3.40.50.300">
    <property type="entry name" value="P-loop containing nucleotide triphosphate hydrolases"/>
    <property type="match status" value="1"/>
</dbReference>
<evidence type="ECO:0000256" key="2">
    <source>
        <dbReference type="ARBA" id="ARBA00022840"/>
    </source>
</evidence>
<evidence type="ECO:0000256" key="3">
    <source>
        <dbReference type="PROSITE-ProRule" id="PRU00289"/>
    </source>
</evidence>
<evidence type="ECO:0000313" key="6">
    <source>
        <dbReference type="EMBL" id="POH68955.1"/>
    </source>
</evidence>
<dbReference type="PANTHER" id="PTHR22683:SF41">
    <property type="entry name" value="DNA TRANSLOCASE FTSK"/>
    <property type="match status" value="1"/>
</dbReference>
<dbReference type="InterPro" id="IPR002543">
    <property type="entry name" value="FtsK_dom"/>
</dbReference>
<dbReference type="GO" id="GO:0005524">
    <property type="term" value="F:ATP binding"/>
    <property type="evidence" value="ECO:0007669"/>
    <property type="project" value="UniProtKB-UniRule"/>
</dbReference>
<proteinExistence type="predicted"/>
<dbReference type="AlphaFoldDB" id="A0A2S3ZKY5"/>
<dbReference type="Proteomes" id="UP000237340">
    <property type="component" value="Unassembled WGS sequence"/>
</dbReference>
<gene>
    <name evidence="6" type="ORF">C3B61_03380</name>
</gene>
<evidence type="ECO:0000256" key="4">
    <source>
        <dbReference type="SAM" id="Phobius"/>
    </source>
</evidence>
<evidence type="ECO:0000256" key="1">
    <source>
        <dbReference type="ARBA" id="ARBA00022741"/>
    </source>
</evidence>
<keyword evidence="4" id="KW-1133">Transmembrane helix</keyword>
<keyword evidence="7" id="KW-1185">Reference proteome</keyword>
<feature type="transmembrane region" description="Helical" evidence="4">
    <location>
        <begin position="25"/>
        <end position="43"/>
    </location>
</feature>
<evidence type="ECO:0000259" key="5">
    <source>
        <dbReference type="PROSITE" id="PS50901"/>
    </source>
</evidence>
<feature type="binding site" evidence="3">
    <location>
        <begin position="271"/>
        <end position="278"/>
    </location>
    <ligand>
        <name>ATP</name>
        <dbReference type="ChEBI" id="CHEBI:30616"/>
    </ligand>
</feature>
<sequence>MIEGSSGSRFMSWSKTLNSGRGRRTWSGVGSLGIAGLAVMAFSPMWLRIVLALAALLVASAIAISSHRESLRIARVIEEKLWESADSESLRIVRILRAPGALNQHLFQAKLFHDERLAAEATALKDLGKWALGSEAIERIELFAERRRTDTIRIGDKTRFVPKIVAIERSAVGPVALFTAIPGATENTYDFASDVLEVSMRVQEIRVEQRPEDRANGLMRMTFVVHDPLQAPSGSTFFEAHAASTPLLLPLAITEEGGVYSLPVHHTLIVGATGSGKGGVIQSLLRQLAPWQRAGQVRLFGADPKRAELKGFEMSSLFDLVAFDVGTIAEMVESLVNDVLRPRQRSSGRSFTLSSENPLVVLVIDELSSLAQDRNFAKSGLSENLNLILSQGRSDGVYVIAASQVGHKEVLGGLRQHFANRIALRVDTAIEVDMILGAGALACGAKPHEIPVANDANSYRTAGIAYVRSDESPRLLRIRFPYTSDEDIQKLLQADPR</sequence>
<dbReference type="PROSITE" id="PS50901">
    <property type="entry name" value="FTSK"/>
    <property type="match status" value="1"/>
</dbReference>
<evidence type="ECO:0000313" key="7">
    <source>
        <dbReference type="Proteomes" id="UP000237340"/>
    </source>
</evidence>
<dbReference type="SUPFAM" id="SSF52540">
    <property type="entry name" value="P-loop containing nucleoside triphosphate hydrolases"/>
    <property type="match status" value="1"/>
</dbReference>
<protein>
    <recommendedName>
        <fullName evidence="5">FtsK domain-containing protein</fullName>
    </recommendedName>
</protein>
<reference evidence="6 7" key="1">
    <citation type="submission" date="2018-01" db="EMBL/GenBank/DDBJ databases">
        <title>Cryobacterium sp. nov., from glaciers in China.</title>
        <authorList>
            <person name="Liu Q."/>
            <person name="Xin Y.-H."/>
        </authorList>
    </citation>
    <scope>NUCLEOTIDE SEQUENCE [LARGE SCALE GENOMIC DNA]</scope>
    <source>
        <strain evidence="6 7">TMN-42</strain>
    </source>
</reference>
<keyword evidence="2 3" id="KW-0067">ATP-binding</keyword>
<dbReference type="GO" id="GO:0003677">
    <property type="term" value="F:DNA binding"/>
    <property type="evidence" value="ECO:0007669"/>
    <property type="project" value="InterPro"/>
</dbReference>
<name>A0A2S3ZKY5_9MICO</name>
<keyword evidence="4" id="KW-0812">Transmembrane</keyword>